<gene>
    <name evidence="3" type="ORF">D3876_08860</name>
</gene>
<evidence type="ECO:0000259" key="2">
    <source>
        <dbReference type="Pfam" id="PF13643"/>
    </source>
</evidence>
<protein>
    <submittedName>
        <fullName evidence="3">DUF4145 domain-containing protein</fullName>
    </submittedName>
</protein>
<dbReference type="AlphaFoldDB" id="A0A418WJZ0"/>
<name>A0A418WJZ0_9SPHN</name>
<comment type="caution">
    <text evidence="3">The sequence shown here is derived from an EMBL/GenBank/DDBJ whole genome shotgun (WGS) entry which is preliminary data.</text>
</comment>
<sequence length="235" mass="25628">MKCSHCLTDFHAISFSAPISFHQEPRRTSATGNLIAEHFQVHTTVCSACAGAHIFLRGTALSGVFANFLAYPQAGRFPPPPPEVPQAIAGDYAEANLVLPISAKASAALSRRCLQHILASQGYNSKNLVDQIKAAIDERDASKSLPSSIRDNFDAVRNFGNFSAHPLTDKTTLQIVDVEESEAEWCLEIIQDLFDHYYVRPARAAEKRSALQHKLSSAGKPPMQHTKNSVSNSAD</sequence>
<feature type="domain" description="DUF4145" evidence="2">
    <location>
        <begin position="94"/>
        <end position="188"/>
    </location>
</feature>
<keyword evidence="4" id="KW-1185">Reference proteome</keyword>
<dbReference type="EMBL" id="QYUM01000003">
    <property type="protein sequence ID" value="RJF90357.1"/>
    <property type="molecule type" value="Genomic_DNA"/>
</dbReference>
<dbReference type="Proteomes" id="UP000286100">
    <property type="component" value="Unassembled WGS sequence"/>
</dbReference>
<proteinExistence type="predicted"/>
<reference evidence="3 4" key="1">
    <citation type="submission" date="2018-09" db="EMBL/GenBank/DDBJ databases">
        <authorList>
            <person name="Zhu H."/>
        </authorList>
    </citation>
    <scope>NUCLEOTIDE SEQUENCE [LARGE SCALE GENOMIC DNA]</scope>
    <source>
        <strain evidence="3 4">K2R01-6</strain>
    </source>
</reference>
<accession>A0A418WJZ0</accession>
<evidence type="ECO:0000313" key="3">
    <source>
        <dbReference type="EMBL" id="RJF90357.1"/>
    </source>
</evidence>
<evidence type="ECO:0000313" key="4">
    <source>
        <dbReference type="Proteomes" id="UP000286100"/>
    </source>
</evidence>
<organism evidence="3 4">
    <name type="scientific">Sphingomonas cavernae</name>
    <dbReference type="NCBI Taxonomy" id="2320861"/>
    <lineage>
        <taxon>Bacteria</taxon>
        <taxon>Pseudomonadati</taxon>
        <taxon>Pseudomonadota</taxon>
        <taxon>Alphaproteobacteria</taxon>
        <taxon>Sphingomonadales</taxon>
        <taxon>Sphingomonadaceae</taxon>
        <taxon>Sphingomonas</taxon>
    </lineage>
</organism>
<feature type="compositionally biased region" description="Polar residues" evidence="1">
    <location>
        <begin position="225"/>
        <end position="235"/>
    </location>
</feature>
<dbReference type="InterPro" id="IPR025285">
    <property type="entry name" value="DUF4145"/>
</dbReference>
<dbReference type="OrthoDB" id="9808624at2"/>
<dbReference type="Pfam" id="PF13643">
    <property type="entry name" value="DUF4145"/>
    <property type="match status" value="1"/>
</dbReference>
<evidence type="ECO:0000256" key="1">
    <source>
        <dbReference type="SAM" id="MobiDB-lite"/>
    </source>
</evidence>
<feature type="region of interest" description="Disordered" evidence="1">
    <location>
        <begin position="210"/>
        <end position="235"/>
    </location>
</feature>